<feature type="domain" description="Trichome birefringence-like C-terminal" evidence="2">
    <location>
        <begin position="62"/>
        <end position="268"/>
    </location>
</feature>
<accession>A0AA41W2N2</accession>
<dbReference type="Pfam" id="PF13839">
    <property type="entry name" value="PC-Esterase"/>
    <property type="match status" value="1"/>
</dbReference>
<dbReference type="GO" id="GO:0016413">
    <property type="term" value="F:O-acetyltransferase activity"/>
    <property type="evidence" value="ECO:0007669"/>
    <property type="project" value="InterPro"/>
</dbReference>
<dbReference type="InterPro" id="IPR029962">
    <property type="entry name" value="TBL"/>
</dbReference>
<dbReference type="Proteomes" id="UP001177140">
    <property type="component" value="Unassembled WGS sequence"/>
</dbReference>
<evidence type="ECO:0000256" key="1">
    <source>
        <dbReference type="ARBA" id="ARBA00007727"/>
    </source>
</evidence>
<organism evidence="3 4">
    <name type="scientific">Papaver nudicaule</name>
    <name type="common">Iceland poppy</name>
    <dbReference type="NCBI Taxonomy" id="74823"/>
    <lineage>
        <taxon>Eukaryota</taxon>
        <taxon>Viridiplantae</taxon>
        <taxon>Streptophyta</taxon>
        <taxon>Embryophyta</taxon>
        <taxon>Tracheophyta</taxon>
        <taxon>Spermatophyta</taxon>
        <taxon>Magnoliopsida</taxon>
        <taxon>Ranunculales</taxon>
        <taxon>Papaveraceae</taxon>
        <taxon>Papaveroideae</taxon>
        <taxon>Papaver</taxon>
    </lineage>
</organism>
<dbReference type="InterPro" id="IPR026057">
    <property type="entry name" value="TBL_C"/>
</dbReference>
<comment type="caution">
    <text evidence="3">The sequence shown here is derived from an EMBL/GenBank/DDBJ whole genome shotgun (WGS) entry which is preliminary data.</text>
</comment>
<keyword evidence="4" id="KW-1185">Reference proteome</keyword>
<sequence length="275" mass="31797">MIIIIVEIFCYSSLQYIWCRPTFSSALYSCHATNGYLVTFLLHRTIPHLCQIFLQQLHCRYNYKVSLVYIRNRFLVDLVVKNSEQILKIDTISKGDAWKNADVVIFNTWHWWIHAKKLQPWDKIQEGNMTYKDLDRVVAYEKGLTTWSQWIDKNINHQTTQVYYLGISPSHYNGTEWGSPGKKTTCANQTTPTAGSVYPGGQFSGQPVVRKVLHKMTSSVYLLDVTLLSQLRKDGHPSHYGNKEHKGVDCSHWCNAGVPDTWNHLFYASILPRHC</sequence>
<reference evidence="3" key="1">
    <citation type="submission" date="2022-03" db="EMBL/GenBank/DDBJ databases">
        <title>A functionally conserved STORR gene fusion in Papaver species that diverged 16.8 million years ago.</title>
        <authorList>
            <person name="Catania T."/>
        </authorList>
    </citation>
    <scope>NUCLEOTIDE SEQUENCE</scope>
    <source>
        <strain evidence="3">S-191538</strain>
    </source>
</reference>
<name>A0AA41W2N2_PAPNU</name>
<dbReference type="EMBL" id="JAJJMA010341335">
    <property type="protein sequence ID" value="MCL7051683.1"/>
    <property type="molecule type" value="Genomic_DNA"/>
</dbReference>
<dbReference type="PANTHER" id="PTHR32285">
    <property type="entry name" value="PROTEIN TRICHOME BIREFRINGENCE-LIKE 9-RELATED"/>
    <property type="match status" value="1"/>
</dbReference>
<evidence type="ECO:0000313" key="3">
    <source>
        <dbReference type="EMBL" id="MCL7051683.1"/>
    </source>
</evidence>
<evidence type="ECO:0000313" key="4">
    <source>
        <dbReference type="Proteomes" id="UP001177140"/>
    </source>
</evidence>
<dbReference type="GO" id="GO:0005794">
    <property type="term" value="C:Golgi apparatus"/>
    <property type="evidence" value="ECO:0007669"/>
    <property type="project" value="TreeGrafter"/>
</dbReference>
<dbReference type="PANTHER" id="PTHR32285:SF42">
    <property type="entry name" value="PROTEIN TRICHOME BIREFRINGENCE-LIKE 37"/>
    <property type="match status" value="1"/>
</dbReference>
<dbReference type="AlphaFoldDB" id="A0AA41W2N2"/>
<comment type="similarity">
    <text evidence="1">Belongs to the PC-esterase family. TBL subfamily.</text>
</comment>
<evidence type="ECO:0000259" key="2">
    <source>
        <dbReference type="Pfam" id="PF13839"/>
    </source>
</evidence>
<proteinExistence type="inferred from homology"/>
<gene>
    <name evidence="3" type="ORF">MKW94_013148</name>
</gene>
<protein>
    <recommendedName>
        <fullName evidence="2">Trichome birefringence-like C-terminal domain-containing protein</fullName>
    </recommendedName>
</protein>